<gene>
    <name evidence="2" type="ordered locus">CKR_1284</name>
</gene>
<dbReference type="KEGG" id="ckr:CKR_1284"/>
<evidence type="ECO:0000256" key="1">
    <source>
        <dbReference type="SAM" id="Phobius"/>
    </source>
</evidence>
<feature type="transmembrane region" description="Helical" evidence="1">
    <location>
        <begin position="178"/>
        <end position="198"/>
    </location>
</feature>
<organism evidence="2 3">
    <name type="scientific">Clostridium kluyveri (strain NBRC 12016)</name>
    <dbReference type="NCBI Taxonomy" id="583346"/>
    <lineage>
        <taxon>Bacteria</taxon>
        <taxon>Bacillati</taxon>
        <taxon>Bacillota</taxon>
        <taxon>Clostridia</taxon>
        <taxon>Eubacteriales</taxon>
        <taxon>Clostridiaceae</taxon>
        <taxon>Clostridium</taxon>
    </lineage>
</organism>
<keyword evidence="1" id="KW-0472">Membrane</keyword>
<feature type="transmembrane region" description="Helical" evidence="1">
    <location>
        <begin position="337"/>
        <end position="357"/>
    </location>
</feature>
<sequence length="404" mass="45354">MLYLLKFLYLESRRLTLEFLLYFLICAIIILLYILFKNTNLIVTIICSILIVQIITAPKLCIDGVIMGSSLFFYKVFPSLFSFLVVCNIILCYDGINIYSKLIGKILCKPLKLPVSCSFVVIISTLCGYPLGAKYACELYEKNIIDSFTCERLLNIASNASPIFIVGSVGISMLKNSFIGYILLLSNFLSCIVMGLLLPAGKSYKNYDSNKTHNYVHENMGTSIKKSIENSLTTCISIGGFIIMFSVIDNILKHNLLFHSLVYRISNIIGIPKDIVEGTLLGVIEMTNGCNLISSSAASITLKLIIIGFLFTFSGICIIFQVYSFTYKFKISMKKYVIGKVLQGTICSIISFLLYNLSFHKLSTQTFLPNYKITGNLSNVFILTLILLIVPWLLFKLKQLFHIS</sequence>
<feature type="transmembrane region" description="Helical" evidence="1">
    <location>
        <begin position="111"/>
        <end position="132"/>
    </location>
</feature>
<feature type="transmembrane region" description="Helical" evidence="1">
    <location>
        <begin position="230"/>
        <end position="248"/>
    </location>
</feature>
<feature type="transmembrane region" description="Helical" evidence="1">
    <location>
        <begin position="377"/>
        <end position="395"/>
    </location>
</feature>
<accession>B9E1G0</accession>
<dbReference type="NCBIfam" id="TIGR02871">
    <property type="entry name" value="spore_ylbJ"/>
    <property type="match status" value="1"/>
</dbReference>
<evidence type="ECO:0008006" key="4">
    <source>
        <dbReference type="Google" id="ProtNLM"/>
    </source>
</evidence>
<proteinExistence type="predicted"/>
<keyword evidence="1" id="KW-0812">Transmembrane</keyword>
<reference evidence="3" key="1">
    <citation type="submission" date="2005-09" db="EMBL/GenBank/DDBJ databases">
        <title>Complete genome sequence of Clostridium kluyveri and comparative genomics of Clostridia species.</title>
        <authorList>
            <person name="Inui M."/>
            <person name="Nonaka H."/>
            <person name="Shinoda Y."/>
            <person name="Ikenaga Y."/>
            <person name="Abe M."/>
            <person name="Naito K."/>
            <person name="Vertes A.A."/>
            <person name="Yukawa H."/>
        </authorList>
    </citation>
    <scope>NUCLEOTIDE SEQUENCE [LARGE SCALE GENOMIC DNA]</scope>
    <source>
        <strain evidence="3">NBRC 12016</strain>
    </source>
</reference>
<feature type="transmembrane region" description="Helical" evidence="1">
    <location>
        <begin position="15"/>
        <end position="35"/>
    </location>
</feature>
<dbReference type="EMBL" id="AP009049">
    <property type="protein sequence ID" value="BAH06335.1"/>
    <property type="molecule type" value="Genomic_DNA"/>
</dbReference>
<dbReference type="AlphaFoldDB" id="B9E1G0"/>
<feature type="transmembrane region" description="Helical" evidence="1">
    <location>
        <begin position="72"/>
        <end position="91"/>
    </location>
</feature>
<name>B9E1G0_CLOK1</name>
<protein>
    <recommendedName>
        <fullName evidence="4">Sporulation integral membrane protein YlbJ</fullName>
    </recommendedName>
</protein>
<feature type="transmembrane region" description="Helical" evidence="1">
    <location>
        <begin position="41"/>
        <end position="60"/>
    </location>
</feature>
<dbReference type="HOGENOM" id="CLU_051469_0_1_9"/>
<dbReference type="InterPro" id="IPR014226">
    <property type="entry name" value="Spore_IM_YlbJ"/>
</dbReference>
<evidence type="ECO:0000313" key="2">
    <source>
        <dbReference type="EMBL" id="BAH06335.1"/>
    </source>
</evidence>
<keyword evidence="1" id="KW-1133">Transmembrane helix</keyword>
<dbReference type="Proteomes" id="UP000007969">
    <property type="component" value="Chromosome"/>
</dbReference>
<evidence type="ECO:0000313" key="3">
    <source>
        <dbReference type="Proteomes" id="UP000007969"/>
    </source>
</evidence>
<feature type="transmembrane region" description="Helical" evidence="1">
    <location>
        <begin position="304"/>
        <end position="325"/>
    </location>
</feature>